<name>A0A6A9JYC5_PSEAI</name>
<dbReference type="SUPFAM" id="SSF88946">
    <property type="entry name" value="Sigma2 domain of RNA polymerase sigma factors"/>
    <property type="match status" value="1"/>
</dbReference>
<dbReference type="RefSeq" id="WP_039027773.1">
    <property type="nucleotide sequence ID" value="NZ_BSBA01000001.1"/>
</dbReference>
<dbReference type="Pfam" id="PF08281">
    <property type="entry name" value="Sigma70_r4_2"/>
    <property type="match status" value="1"/>
</dbReference>
<dbReference type="PANTHER" id="PTHR43133">
    <property type="entry name" value="RNA POLYMERASE ECF-TYPE SIGMA FACTO"/>
    <property type="match status" value="1"/>
</dbReference>
<evidence type="ECO:0000259" key="6">
    <source>
        <dbReference type="Pfam" id="PF08281"/>
    </source>
</evidence>
<reference evidence="7" key="1">
    <citation type="submission" date="2019-11" db="EMBL/GenBank/DDBJ databases">
        <title>Genomes of ocular Pseudomonas aeruginosa isolates.</title>
        <authorList>
            <person name="Khan M."/>
            <person name="Rice S.A."/>
            <person name="Willcox M.D.P."/>
            <person name="Stapleton F."/>
        </authorList>
    </citation>
    <scope>NUCLEOTIDE SEQUENCE</scope>
    <source>
        <strain evidence="7">PA206</strain>
    </source>
</reference>
<dbReference type="PANTHER" id="PTHR43133:SF63">
    <property type="entry name" value="RNA POLYMERASE SIGMA FACTOR FECI-RELATED"/>
    <property type="match status" value="1"/>
</dbReference>
<comment type="similarity">
    <text evidence="1">Belongs to the sigma-70 factor family. ECF subfamily.</text>
</comment>
<dbReference type="Pfam" id="PF04542">
    <property type="entry name" value="Sigma70_r2"/>
    <property type="match status" value="1"/>
</dbReference>
<dbReference type="GO" id="GO:0016987">
    <property type="term" value="F:sigma factor activity"/>
    <property type="evidence" value="ECO:0007669"/>
    <property type="project" value="UniProtKB-KW"/>
</dbReference>
<dbReference type="InterPro" id="IPR014284">
    <property type="entry name" value="RNA_pol_sigma-70_dom"/>
</dbReference>
<evidence type="ECO:0000256" key="1">
    <source>
        <dbReference type="ARBA" id="ARBA00010641"/>
    </source>
</evidence>
<dbReference type="SUPFAM" id="SSF88659">
    <property type="entry name" value="Sigma3 and sigma4 domains of RNA polymerase sigma factors"/>
    <property type="match status" value="1"/>
</dbReference>
<dbReference type="InterPro" id="IPR036388">
    <property type="entry name" value="WH-like_DNA-bd_sf"/>
</dbReference>
<feature type="domain" description="RNA polymerase sigma factor 70 region 4 type 2" evidence="6">
    <location>
        <begin position="119"/>
        <end position="171"/>
    </location>
</feature>
<dbReference type="GO" id="GO:0006352">
    <property type="term" value="P:DNA-templated transcription initiation"/>
    <property type="evidence" value="ECO:0007669"/>
    <property type="project" value="InterPro"/>
</dbReference>
<dbReference type="Gene3D" id="1.10.10.10">
    <property type="entry name" value="Winged helix-like DNA-binding domain superfamily/Winged helix DNA-binding domain"/>
    <property type="match status" value="1"/>
</dbReference>
<dbReference type="GO" id="GO:0003677">
    <property type="term" value="F:DNA binding"/>
    <property type="evidence" value="ECO:0007669"/>
    <property type="project" value="InterPro"/>
</dbReference>
<dbReference type="AlphaFoldDB" id="A0A6A9JYC5"/>
<dbReference type="EMBL" id="WOAJ01000003">
    <property type="protein sequence ID" value="MUI58137.1"/>
    <property type="molecule type" value="Genomic_DNA"/>
</dbReference>
<organism evidence="7">
    <name type="scientific">Pseudomonas aeruginosa</name>
    <dbReference type="NCBI Taxonomy" id="287"/>
    <lineage>
        <taxon>Bacteria</taxon>
        <taxon>Pseudomonadati</taxon>
        <taxon>Pseudomonadota</taxon>
        <taxon>Gammaproteobacteria</taxon>
        <taxon>Pseudomonadales</taxon>
        <taxon>Pseudomonadaceae</taxon>
        <taxon>Pseudomonas</taxon>
    </lineage>
</organism>
<evidence type="ECO:0000313" key="7">
    <source>
        <dbReference type="EMBL" id="MUI58137.1"/>
    </source>
</evidence>
<dbReference type="InterPro" id="IPR007627">
    <property type="entry name" value="RNA_pol_sigma70_r2"/>
</dbReference>
<protein>
    <submittedName>
        <fullName evidence="7">Sigma-70 family RNA polymerase sigma factor</fullName>
    </submittedName>
</protein>
<keyword evidence="3" id="KW-0731">Sigma factor</keyword>
<dbReference type="NCBIfam" id="TIGR02937">
    <property type="entry name" value="sigma70-ECF"/>
    <property type="match status" value="1"/>
</dbReference>
<sequence length="178" mass="20266">MNAPSPVLSADRGSVATLYRENHAWLRGWLAYRLRSWGREVADDLAHDTFLRILASHDAAQREAIRQPRAYLTRIANCVLVSWRRRQSLELAWLETLASLPEPLQASPEQQSVIVEALHEIDALLDTLRPRVKRAFLMATLDGMRQKDIAEVLNVALPTVKKYIHQGYLTCLSLMPDD</sequence>
<dbReference type="InterPro" id="IPR013249">
    <property type="entry name" value="RNA_pol_sigma70_r4_t2"/>
</dbReference>
<dbReference type="InterPro" id="IPR013324">
    <property type="entry name" value="RNA_pol_sigma_r3/r4-like"/>
</dbReference>
<dbReference type="InterPro" id="IPR013325">
    <property type="entry name" value="RNA_pol_sigma_r2"/>
</dbReference>
<evidence type="ECO:0000259" key="5">
    <source>
        <dbReference type="Pfam" id="PF04542"/>
    </source>
</evidence>
<dbReference type="Gene3D" id="1.10.1740.10">
    <property type="match status" value="1"/>
</dbReference>
<proteinExistence type="inferred from homology"/>
<gene>
    <name evidence="7" type="ORF">GNQ20_10040</name>
</gene>
<keyword evidence="2" id="KW-0805">Transcription regulation</keyword>
<dbReference type="InterPro" id="IPR039425">
    <property type="entry name" value="RNA_pol_sigma-70-like"/>
</dbReference>
<accession>A0A6A9JYC5</accession>
<keyword evidence="4" id="KW-0804">Transcription</keyword>
<comment type="caution">
    <text evidence="7">The sequence shown here is derived from an EMBL/GenBank/DDBJ whole genome shotgun (WGS) entry which is preliminary data.</text>
</comment>
<evidence type="ECO:0000256" key="2">
    <source>
        <dbReference type="ARBA" id="ARBA00023015"/>
    </source>
</evidence>
<dbReference type="NCBIfam" id="NF009181">
    <property type="entry name" value="PRK12529.1"/>
    <property type="match status" value="1"/>
</dbReference>
<evidence type="ECO:0000256" key="4">
    <source>
        <dbReference type="ARBA" id="ARBA00023163"/>
    </source>
</evidence>
<feature type="domain" description="RNA polymerase sigma-70 region 2" evidence="5">
    <location>
        <begin position="18"/>
        <end position="88"/>
    </location>
</feature>
<evidence type="ECO:0000256" key="3">
    <source>
        <dbReference type="ARBA" id="ARBA00023082"/>
    </source>
</evidence>
<dbReference type="FunFam" id="1.10.10.10:FF:000427">
    <property type="entry name" value="RNA polymerase sigma factor"/>
    <property type="match status" value="1"/>
</dbReference>